<name>A0A1P8K0D9_9BURK</name>
<keyword evidence="3" id="KW-1185">Reference proteome</keyword>
<organism evidence="2 3">
    <name type="scientific">Rhodoferax koreensis</name>
    <dbReference type="NCBI Taxonomy" id="1842727"/>
    <lineage>
        <taxon>Bacteria</taxon>
        <taxon>Pseudomonadati</taxon>
        <taxon>Pseudomonadota</taxon>
        <taxon>Betaproteobacteria</taxon>
        <taxon>Burkholderiales</taxon>
        <taxon>Comamonadaceae</taxon>
        <taxon>Rhodoferax</taxon>
    </lineage>
</organism>
<dbReference type="PROSITE" id="PS51257">
    <property type="entry name" value="PROKAR_LIPOPROTEIN"/>
    <property type="match status" value="1"/>
</dbReference>
<dbReference type="NCBIfam" id="TIGR02917">
    <property type="entry name" value="PEP_TPR_lipo"/>
    <property type="match status" value="1"/>
</dbReference>
<dbReference type="SMART" id="SM00028">
    <property type="entry name" value="TPR"/>
    <property type="match status" value="16"/>
</dbReference>
<dbReference type="PROSITE" id="PS50005">
    <property type="entry name" value="TPR"/>
    <property type="match status" value="4"/>
</dbReference>
<dbReference type="InterPro" id="IPR014266">
    <property type="entry name" value="PEP-CTERM_TPR_PrsT"/>
</dbReference>
<feature type="repeat" description="TPR" evidence="1">
    <location>
        <begin position="604"/>
        <end position="637"/>
    </location>
</feature>
<dbReference type="EMBL" id="CP019236">
    <property type="protein sequence ID" value="APW39455.1"/>
    <property type="molecule type" value="Genomic_DNA"/>
</dbReference>
<dbReference type="InterPro" id="IPR019734">
    <property type="entry name" value="TPR_rpt"/>
</dbReference>
<dbReference type="AlphaFoldDB" id="A0A1P8K0D9"/>
<dbReference type="Gene3D" id="1.25.40.10">
    <property type="entry name" value="Tetratricopeptide repeat domain"/>
    <property type="match status" value="4"/>
</dbReference>
<dbReference type="PANTHER" id="PTHR12558:SF13">
    <property type="entry name" value="CELL DIVISION CYCLE PROTEIN 27 HOMOLOG"/>
    <property type="match status" value="1"/>
</dbReference>
<dbReference type="SUPFAM" id="SSF81901">
    <property type="entry name" value="HCP-like"/>
    <property type="match status" value="1"/>
</dbReference>
<feature type="repeat" description="TPR" evidence="1">
    <location>
        <begin position="773"/>
        <end position="806"/>
    </location>
</feature>
<dbReference type="STRING" id="1842727.RD110_21395"/>
<dbReference type="RefSeq" id="WP_076201848.1">
    <property type="nucleotide sequence ID" value="NZ_CP019236.1"/>
</dbReference>
<dbReference type="InterPro" id="IPR011990">
    <property type="entry name" value="TPR-like_helical_dom_sf"/>
</dbReference>
<dbReference type="Pfam" id="PF13432">
    <property type="entry name" value="TPR_16"/>
    <property type="match status" value="7"/>
</dbReference>
<feature type="repeat" description="TPR" evidence="1">
    <location>
        <begin position="638"/>
        <end position="671"/>
    </location>
</feature>
<evidence type="ECO:0000313" key="3">
    <source>
        <dbReference type="Proteomes" id="UP000186609"/>
    </source>
</evidence>
<dbReference type="PANTHER" id="PTHR12558">
    <property type="entry name" value="CELL DIVISION CYCLE 16,23,27"/>
    <property type="match status" value="1"/>
</dbReference>
<dbReference type="OrthoDB" id="5290951at2"/>
<reference evidence="2 3" key="1">
    <citation type="submission" date="2017-01" db="EMBL/GenBank/DDBJ databases">
        <authorList>
            <person name="Mah S.A."/>
            <person name="Swanson W.J."/>
            <person name="Moy G.W."/>
            <person name="Vacquier V.D."/>
        </authorList>
    </citation>
    <scope>NUCLEOTIDE SEQUENCE [LARGE SCALE GENOMIC DNA]</scope>
    <source>
        <strain evidence="2 3">DCY110</strain>
    </source>
</reference>
<dbReference type="Pfam" id="PF14559">
    <property type="entry name" value="TPR_19"/>
    <property type="match status" value="2"/>
</dbReference>
<dbReference type="Proteomes" id="UP000186609">
    <property type="component" value="Chromosome"/>
</dbReference>
<keyword evidence="1" id="KW-0802">TPR repeat</keyword>
<accession>A0A1P8K0D9</accession>
<proteinExistence type="predicted"/>
<dbReference type="KEGG" id="rhy:RD110_21395"/>
<protein>
    <submittedName>
        <fullName evidence="2">Uncharacterized protein</fullName>
    </submittedName>
</protein>
<gene>
    <name evidence="2" type="ORF">RD110_21395</name>
</gene>
<dbReference type="SUPFAM" id="SSF48452">
    <property type="entry name" value="TPR-like"/>
    <property type="match status" value="4"/>
</dbReference>
<evidence type="ECO:0000256" key="1">
    <source>
        <dbReference type="PROSITE-ProRule" id="PRU00339"/>
    </source>
</evidence>
<sequence length="920" mass="99364">MNASRIVPALLISLLLVACGGDDPDKLMSSAKEYLAKNDNKAAAIQIKNLLLKKPDSAEARFLLGTALINSGEAAAAEIEFAKARDLKYPDDQVVPPLAKALAAQGKFRKITDDLGKVQLTAPAAKADFLIVLSNAYAAQGMTEQSRAALDSALAAEPSNVNAMIAQARSQVEIKDFAGASTLIDNLTAKAPQNPDVWKLKGDFLVFAKSDLDGALAAYRKTFEIKPDYLTGRAGVLNILLQQNKLEDAKKELEALKKVAPAHPQTKYFEAQYAYQNKEFPAARELVLQLLKIAPENVKTMQLAGAIEFQLNSFLQAEVYLSKVVQANPESLSARRLLTMTYLRTGQPDKALATLTPVMPKIDTDPSLLSLAGEVYLQNGDVKKAEDAFAKATKLNPKDVRNRTSLALTHLIGGDANAAFVELENIASSDAGVTADLALISANLRRKDYDKALKAIAGLEKKQPASPLAANLRGRTQLAMKDTAAARNSFEAALKISPTYFPAVASLAALDMADKKPDQAKARFENVLAKEPKNGQALLALAELRARAGGTKDEVAGLITNAVNANPSDVQPRLLLIDYLLRNRDSKQAVSAAQSALSVIPDKPELLDALGRAQLASGEVNQAITTFTKTAALQPQAPQVQMRLAEAYMADKNKESARQSLNKALSLKPDYLDAQRALVMMDAGANNYQAAVTTARTIQRQRPKESIGYLLEGDSYAFAKKWDEAIAAYQTGLKQTGAVEPALKLHATMVAAGRTADAEKFSANWIKEHPKDVAFLFYQGDTALSKKDYATAEKLYSAVVQIQPDNAAAFNNLAWVSGQLKKDKAVSYAEKANALMPNQPAFIDTLAMLLLDQNEPAKALDWQKKAVDLQPQNPIFKLNLAKIYLKSGDKGQAKPLLTELAKLGDKFPAQAEVGEMLKSL</sequence>
<evidence type="ECO:0000313" key="2">
    <source>
        <dbReference type="EMBL" id="APW39455.1"/>
    </source>
</evidence>
<feature type="repeat" description="TPR" evidence="1">
    <location>
        <begin position="366"/>
        <end position="399"/>
    </location>
</feature>